<dbReference type="SUPFAM" id="SSF48403">
    <property type="entry name" value="Ankyrin repeat"/>
    <property type="match status" value="2"/>
</dbReference>
<dbReference type="SMART" id="SM00248">
    <property type="entry name" value="ANK"/>
    <property type="match status" value="13"/>
</dbReference>
<feature type="repeat" description="ANK" evidence="3">
    <location>
        <begin position="783"/>
        <end position="815"/>
    </location>
</feature>
<dbReference type="OrthoDB" id="823504at2759"/>
<dbReference type="InterPro" id="IPR027417">
    <property type="entry name" value="P-loop_NTPase"/>
</dbReference>
<dbReference type="Proteomes" id="UP000827724">
    <property type="component" value="Unassembled WGS sequence"/>
</dbReference>
<dbReference type="EMBL" id="JAIWOZ010000004">
    <property type="protein sequence ID" value="KAH6605783.1"/>
    <property type="molecule type" value="Genomic_DNA"/>
</dbReference>
<proteinExistence type="predicted"/>
<feature type="domain" description="Nephrocystin 3-like N-terminal" evidence="5">
    <location>
        <begin position="168"/>
        <end position="315"/>
    </location>
</feature>
<keyword evidence="7" id="KW-1185">Reference proteome</keyword>
<evidence type="ECO:0000313" key="6">
    <source>
        <dbReference type="EMBL" id="KAH6605783.1"/>
    </source>
</evidence>
<evidence type="ECO:0000256" key="3">
    <source>
        <dbReference type="PROSITE-ProRule" id="PRU00023"/>
    </source>
</evidence>
<feature type="repeat" description="ANK" evidence="3">
    <location>
        <begin position="704"/>
        <end position="736"/>
    </location>
</feature>
<feature type="repeat" description="ANK" evidence="3">
    <location>
        <begin position="816"/>
        <end position="845"/>
    </location>
</feature>
<dbReference type="Gene3D" id="1.25.40.20">
    <property type="entry name" value="Ankyrin repeat-containing domain"/>
    <property type="match status" value="2"/>
</dbReference>
<accession>A0A9P8TUW9</accession>
<protein>
    <recommendedName>
        <fullName evidence="5">Nephrocystin 3-like N-terminal domain-containing protein</fullName>
    </recommendedName>
</protein>
<feature type="repeat" description="ANK" evidence="3">
    <location>
        <begin position="1202"/>
        <end position="1234"/>
    </location>
</feature>
<evidence type="ECO:0000313" key="7">
    <source>
        <dbReference type="Proteomes" id="UP000827724"/>
    </source>
</evidence>
<evidence type="ECO:0000256" key="4">
    <source>
        <dbReference type="SAM" id="MobiDB-lite"/>
    </source>
</evidence>
<feature type="repeat" description="ANK" evidence="3">
    <location>
        <begin position="1134"/>
        <end position="1166"/>
    </location>
</feature>
<evidence type="ECO:0000259" key="5">
    <source>
        <dbReference type="Pfam" id="PF24883"/>
    </source>
</evidence>
<feature type="repeat" description="ANK" evidence="3">
    <location>
        <begin position="991"/>
        <end position="1023"/>
    </location>
</feature>
<dbReference type="PROSITE" id="PS50088">
    <property type="entry name" value="ANK_REPEAT"/>
    <property type="match status" value="6"/>
</dbReference>
<keyword evidence="1" id="KW-0677">Repeat</keyword>
<dbReference type="InterPro" id="IPR002110">
    <property type="entry name" value="Ankyrin_rpt"/>
</dbReference>
<gene>
    <name evidence="6" type="ORF">Trco_004936</name>
</gene>
<name>A0A9P8TUW9_9HYPO</name>
<sequence length="1732" mass="192052">MGFRQVNRLHQPQRNITSANALLSRKVIPLQCRQEGLQGNIDHVIDCSHEELPRFSSVFSDRFMHFKPIFSQFLVDALSERTVATLPAPATPAPSQILAQRLPIQEISGTKNPDLAAKPPQTPSNKSDDDRERRRKEKEESAAREKFLHSLRGWSEINYGNDIYVAEGTCRWFRDQYLYRDWLTDTARSTICYIGAPGYGKTHLAQAISTHLKSTKPQDMVLSYFCQKGEEKPAVWEYFTWKLIKEWPAWFAHVPIQFRRQNDDVDPHLDSSAFATIWTSFRRARSPRTIYLIVDGLDQTPLANSTEFFAVVGRLRQPIAWEPGDCYSGISGVPTKVKLVVTSRGTNAAFTPPRVDSCCFLPELHIRGDISLYLDTRFLAVFNSRPTSHVDVIRKIKELIYRNTASYWLFAKLAADEIEGLCASSPLPELQEEYIPTELARIYEQNMLPLLQRANNSERPLRLVLTLIASADKGRVFSISQLESFLRCIYGQDDAAVGGIAESIRTHSGDVFWVSPLESLVLPVHGSVRCHLSSYIPPEHRQANMAFICLKYLLQDTFRNSPPQSWAHRSATANLMIPRATFYDFASQSLMTCLSKLKTVSPHLVPLLQKFLAVDCPQYQTWLRWRLLVSHEGSKEIQPPVEDPVMVLLREGCLAAVEHFSPSSEAPHGPWKRDLGAWARRMPSSKTQSSPKIARLWPNTTGSCGQTPLMAAALSGNPAMVEHVLQWDVDVNARDDGGRTALALCLESDLLMDPEACEQRMNVCGVIETLLRHGADPNISEQDGITPLLLATLHGRLDIARLLLRFNALANVTDSLGHTPLERAYSICNIPLVRMLIDHGADVEAWMMDGEPLLARCIFDGAFEMFNAILPFADVNQTTMLGIAPIHFASDGADKTRFLSLLLEEPGLHLDAVSSLTDRFQAMRATAVGYAIKSRNHTALEMLLEAGAYPGLLPMAGVPPLQEAVIAKDKSMVQMLLLYGAPVNDFAVDWPPHTALGYAVHLGLDDIVELLLRNGADASTEEAYGVMALIETAVTRSDPIPGIVRQLLESRHPPDVNYLRDGGDDCIMGAVGQGDPETVSLLLEHGADISKYVASGEKTSPFHEAARLGHVEACDVLLRHEPKLLDLQIQEGFMTASPLIEACHRNQKEVVRFLLDKGARADLLSYHGKESPLFAACQVGDMDIVKMILEAAPQMINVAMYLRYTPLMRACQHGNLDLIKLLIDAGAEIYCDRDSGITSVFNGVFRATGDKPFKTIDLLLRSGLDMHAVDMDTGLSLLGMAIIGAEARHVKWLLEHGADPLRAHRGAGGEEKWRTALQVAARAANKKMPAIVDLLLEPRWGLWDHLADKDYHGETMLPAVAPSRKATPLISRLVSVCDAILKETGQDILSVIINEPSIAGLTPVDCAINSFHAKPWAKPELDRVIVSRIDTLLAGPRTAEKHLFTLGHVVDLLFARGRCDADVTALAELVFTGPQLRLTADGYVMGSVALQLCAACDQSIYDPYFYCPLCEESCCLGCEGKGDAFSLHQHMWLNIGTRKDFDLNAPDVEETLERLRKELSPRLSAEAPAPAPAPTPALLPRPSDEGPIESSRSVAGNLSADETPPPHTPAQIALQLATLHAFNYLAISRPIGTPFLPLSPAAEAIVDPWQKRWSQEHEYCRRRNFMERAILGCESSAWRRSQELRYLRRGLTRAYMDEEAMMGDSVLLDVRRLYHDQMAGGEGAAAVIALSG</sequence>
<feature type="region of interest" description="Disordered" evidence="4">
    <location>
        <begin position="1561"/>
        <end position="1608"/>
    </location>
</feature>
<dbReference type="PANTHER" id="PTHR24198:SF165">
    <property type="entry name" value="ANKYRIN REPEAT-CONTAINING PROTEIN-RELATED"/>
    <property type="match status" value="1"/>
</dbReference>
<dbReference type="PANTHER" id="PTHR24198">
    <property type="entry name" value="ANKYRIN REPEAT AND PROTEIN KINASE DOMAIN-CONTAINING PROTEIN"/>
    <property type="match status" value="1"/>
</dbReference>
<feature type="compositionally biased region" description="Pro residues" evidence="4">
    <location>
        <begin position="1569"/>
        <end position="1579"/>
    </location>
</feature>
<dbReference type="Pfam" id="PF12796">
    <property type="entry name" value="Ank_2"/>
    <property type="match status" value="3"/>
</dbReference>
<dbReference type="InterPro" id="IPR036770">
    <property type="entry name" value="Ankyrin_rpt-contain_sf"/>
</dbReference>
<evidence type="ECO:0000256" key="1">
    <source>
        <dbReference type="ARBA" id="ARBA00022737"/>
    </source>
</evidence>
<dbReference type="Pfam" id="PF00023">
    <property type="entry name" value="Ank"/>
    <property type="match status" value="1"/>
</dbReference>
<dbReference type="InterPro" id="IPR056884">
    <property type="entry name" value="NPHP3-like_N"/>
</dbReference>
<comment type="caution">
    <text evidence="6">The sequence shown here is derived from an EMBL/GenBank/DDBJ whole genome shotgun (WGS) entry which is preliminary data.</text>
</comment>
<reference evidence="6" key="1">
    <citation type="submission" date="2021-08" db="EMBL/GenBank/DDBJ databases">
        <title>Chromosome-Level Trichoderma cornu-damae using Hi-C Data.</title>
        <authorList>
            <person name="Kim C.S."/>
        </authorList>
    </citation>
    <scope>NUCLEOTIDE SEQUENCE</scope>
    <source>
        <strain evidence="6">KA19-0412C</strain>
    </source>
</reference>
<dbReference type="SUPFAM" id="SSF52540">
    <property type="entry name" value="P-loop containing nucleoside triphosphate hydrolases"/>
    <property type="match status" value="1"/>
</dbReference>
<dbReference type="Pfam" id="PF24883">
    <property type="entry name" value="NPHP3_N"/>
    <property type="match status" value="1"/>
</dbReference>
<feature type="region of interest" description="Disordered" evidence="4">
    <location>
        <begin position="109"/>
        <end position="142"/>
    </location>
</feature>
<feature type="compositionally biased region" description="Basic and acidic residues" evidence="4">
    <location>
        <begin position="126"/>
        <end position="142"/>
    </location>
</feature>
<dbReference type="PROSITE" id="PS50297">
    <property type="entry name" value="ANK_REP_REGION"/>
    <property type="match status" value="4"/>
</dbReference>
<organism evidence="6 7">
    <name type="scientific">Trichoderma cornu-damae</name>
    <dbReference type="NCBI Taxonomy" id="654480"/>
    <lineage>
        <taxon>Eukaryota</taxon>
        <taxon>Fungi</taxon>
        <taxon>Dikarya</taxon>
        <taxon>Ascomycota</taxon>
        <taxon>Pezizomycotina</taxon>
        <taxon>Sordariomycetes</taxon>
        <taxon>Hypocreomycetidae</taxon>
        <taxon>Hypocreales</taxon>
        <taxon>Hypocreaceae</taxon>
        <taxon>Trichoderma</taxon>
    </lineage>
</organism>
<keyword evidence="2 3" id="KW-0040">ANK repeat</keyword>
<evidence type="ECO:0000256" key="2">
    <source>
        <dbReference type="ARBA" id="ARBA00023043"/>
    </source>
</evidence>